<comment type="caution">
    <text evidence="1">The sequence shown here is derived from an EMBL/GenBank/DDBJ whole genome shotgun (WGS) entry which is preliminary data.</text>
</comment>
<gene>
    <name evidence="1" type="ORF">AB0E65_18295</name>
</gene>
<proteinExistence type="predicted"/>
<dbReference type="RefSeq" id="WP_108952800.1">
    <property type="nucleotide sequence ID" value="NZ_BEVZ01000002.1"/>
</dbReference>
<dbReference type="Proteomes" id="UP001550850">
    <property type="component" value="Unassembled WGS sequence"/>
</dbReference>
<dbReference type="EMBL" id="JBEZUR010000028">
    <property type="protein sequence ID" value="MEU3556146.1"/>
    <property type="molecule type" value="Genomic_DNA"/>
</dbReference>
<evidence type="ECO:0000313" key="1">
    <source>
        <dbReference type="EMBL" id="MEU3556146.1"/>
    </source>
</evidence>
<keyword evidence="2" id="KW-1185">Reference proteome</keyword>
<protein>
    <recommendedName>
        <fullName evidence="3">DUF4878 domain-containing protein</fullName>
    </recommendedName>
</protein>
<reference evidence="1 2" key="1">
    <citation type="submission" date="2024-06" db="EMBL/GenBank/DDBJ databases">
        <title>The Natural Products Discovery Center: Release of the First 8490 Sequenced Strains for Exploring Actinobacteria Biosynthetic Diversity.</title>
        <authorList>
            <person name="Kalkreuter E."/>
            <person name="Kautsar S.A."/>
            <person name="Yang D."/>
            <person name="Bader C.D."/>
            <person name="Teijaro C.N."/>
            <person name="Fluegel L."/>
            <person name="Davis C.M."/>
            <person name="Simpson J.R."/>
            <person name="Lauterbach L."/>
            <person name="Steele A.D."/>
            <person name="Gui C."/>
            <person name="Meng S."/>
            <person name="Li G."/>
            <person name="Viehrig K."/>
            <person name="Ye F."/>
            <person name="Su P."/>
            <person name="Kiefer A.F."/>
            <person name="Nichols A."/>
            <person name="Cepeda A.J."/>
            <person name="Yan W."/>
            <person name="Fan B."/>
            <person name="Jiang Y."/>
            <person name="Adhikari A."/>
            <person name="Zheng C.-J."/>
            <person name="Schuster L."/>
            <person name="Cowan T.M."/>
            <person name="Smanski M.J."/>
            <person name="Chevrette M.G."/>
            <person name="De Carvalho L.P.S."/>
            <person name="Shen B."/>
        </authorList>
    </citation>
    <scope>NUCLEOTIDE SEQUENCE [LARGE SCALE GENOMIC DNA]</scope>
    <source>
        <strain evidence="1 2">NPDC038104</strain>
    </source>
</reference>
<accession>A0ABV2YKX2</accession>
<evidence type="ECO:0000313" key="2">
    <source>
        <dbReference type="Proteomes" id="UP001550850"/>
    </source>
</evidence>
<sequence length="105" mass="11604">MRSYVKALNDRDPKALIAVGAAPDKPWSRRQASKIIDTKGGKGLTIRKAPIEYEQMGDYTGKATLTASDKGGKTVRETVELIHEDGHWHVILFEWPQSDKATSAP</sequence>
<evidence type="ECO:0008006" key="3">
    <source>
        <dbReference type="Google" id="ProtNLM"/>
    </source>
</evidence>
<name>A0ABV2YKX2_9ACTN</name>
<organism evidence="1 2">
    <name type="scientific">Streptomyces fragilis</name>
    <dbReference type="NCBI Taxonomy" id="67301"/>
    <lineage>
        <taxon>Bacteria</taxon>
        <taxon>Bacillati</taxon>
        <taxon>Actinomycetota</taxon>
        <taxon>Actinomycetes</taxon>
        <taxon>Kitasatosporales</taxon>
        <taxon>Streptomycetaceae</taxon>
        <taxon>Streptomyces</taxon>
    </lineage>
</organism>